<dbReference type="Proteomes" id="UP001291999">
    <property type="component" value="Unassembled WGS sequence"/>
</dbReference>
<evidence type="ECO:0000313" key="2">
    <source>
        <dbReference type="EMBL" id="MDZ5663449.1"/>
    </source>
</evidence>
<organism evidence="2 3">
    <name type="scientific">Nocardioides renjunii</name>
    <dbReference type="NCBI Taxonomy" id="3095075"/>
    <lineage>
        <taxon>Bacteria</taxon>
        <taxon>Bacillati</taxon>
        <taxon>Actinomycetota</taxon>
        <taxon>Actinomycetes</taxon>
        <taxon>Propionibacteriales</taxon>
        <taxon>Nocardioidaceae</taxon>
        <taxon>Nocardioides</taxon>
    </lineage>
</organism>
<proteinExistence type="predicted"/>
<comment type="caution">
    <text evidence="2">The sequence shown here is derived from an EMBL/GenBank/DDBJ whole genome shotgun (WGS) entry which is preliminary data.</text>
</comment>
<reference evidence="2 3" key="1">
    <citation type="submission" date="2023-11" db="EMBL/GenBank/DDBJ databases">
        <title>Novel species in genus Nocardioides.</title>
        <authorList>
            <person name="Zhou H."/>
        </authorList>
    </citation>
    <scope>NUCLEOTIDE SEQUENCE [LARGE SCALE GENOMIC DNA]</scope>
    <source>
        <strain evidence="2 3">S-58</strain>
    </source>
</reference>
<name>A0ABU5KEQ7_9ACTN</name>
<feature type="transmembrane region" description="Helical" evidence="1">
    <location>
        <begin position="35"/>
        <end position="59"/>
    </location>
</feature>
<dbReference type="Pfam" id="PF11139">
    <property type="entry name" value="SfLAP"/>
    <property type="match status" value="1"/>
</dbReference>
<dbReference type="InterPro" id="IPR021315">
    <property type="entry name" value="Gap/Sap"/>
</dbReference>
<gene>
    <name evidence="2" type="ORF">SFC79_16875</name>
</gene>
<feature type="transmembrane region" description="Helical" evidence="1">
    <location>
        <begin position="154"/>
        <end position="180"/>
    </location>
</feature>
<dbReference type="EMBL" id="JAXQPW010000007">
    <property type="protein sequence ID" value="MDZ5663449.1"/>
    <property type="molecule type" value="Genomic_DNA"/>
</dbReference>
<sequence>MSLILPVLLLGLMASLSPATIVVFVLVLGTARARVNAAAFLTGWVLSLTVVFTASYAVAASGATERGDGRTSVAVLETLLGAGLLWFGARRWSRRATDPPASPDPAGSSRGTQRLVGRMAHLTPLGAATVGVLKQPWALTSAAALVVVRDQVSLVVVAVAFAVFTVASTATVAGMFGYYARRPGEARVRLAMLRDRVVRSGPAVWTAVAVLVGTVLLVDGLLALT</sequence>
<dbReference type="RefSeq" id="WP_322425247.1">
    <property type="nucleotide sequence ID" value="NZ_JAXQPW010000007.1"/>
</dbReference>
<keyword evidence="1" id="KW-1133">Transmembrane helix</keyword>
<keyword evidence="1" id="KW-0472">Membrane</keyword>
<evidence type="ECO:0000256" key="1">
    <source>
        <dbReference type="SAM" id="Phobius"/>
    </source>
</evidence>
<protein>
    <submittedName>
        <fullName evidence="2">GAP family protein</fullName>
    </submittedName>
</protein>
<keyword evidence="3" id="KW-1185">Reference proteome</keyword>
<feature type="transmembrane region" description="Helical" evidence="1">
    <location>
        <begin position="201"/>
        <end position="224"/>
    </location>
</feature>
<accession>A0ABU5KEQ7</accession>
<feature type="transmembrane region" description="Helical" evidence="1">
    <location>
        <begin position="71"/>
        <end position="89"/>
    </location>
</feature>
<keyword evidence="1" id="KW-0812">Transmembrane</keyword>
<evidence type="ECO:0000313" key="3">
    <source>
        <dbReference type="Proteomes" id="UP001291999"/>
    </source>
</evidence>